<feature type="transmembrane region" description="Helical" evidence="2">
    <location>
        <begin position="15"/>
        <end position="35"/>
    </location>
</feature>
<dbReference type="InterPro" id="IPR040623">
    <property type="entry name" value="RPN2_C"/>
</dbReference>
<keyword evidence="2" id="KW-0812">Transmembrane</keyword>
<keyword evidence="5" id="KW-1185">Reference proteome</keyword>
<gene>
    <name evidence="4" type="ORF">X801_08754</name>
</gene>
<dbReference type="GO" id="GO:0043161">
    <property type="term" value="P:proteasome-mediated ubiquitin-dependent protein catabolic process"/>
    <property type="evidence" value="ECO:0007669"/>
    <property type="project" value="TreeGrafter"/>
</dbReference>
<proteinExistence type="predicted"/>
<dbReference type="PANTHER" id="PTHR10943">
    <property type="entry name" value="26S PROTEASOME NON-ATPASE REGULATORY SUBUNIT"/>
    <property type="match status" value="1"/>
</dbReference>
<keyword evidence="2" id="KW-1133">Transmembrane helix</keyword>
<dbReference type="AlphaFoldDB" id="A0A1S8WM19"/>
<evidence type="ECO:0000256" key="1">
    <source>
        <dbReference type="ARBA" id="ARBA00022737"/>
    </source>
</evidence>
<dbReference type="Gene3D" id="1.25.10.10">
    <property type="entry name" value="Leucine-rich Repeat Variant"/>
    <property type="match status" value="1"/>
</dbReference>
<dbReference type="PANTHER" id="PTHR10943:SF2">
    <property type="entry name" value="26S PROTEASOME NON-ATPASE REGULATORY SUBUNIT 1"/>
    <property type="match status" value="1"/>
</dbReference>
<evidence type="ECO:0000259" key="3">
    <source>
        <dbReference type="Pfam" id="PF18004"/>
    </source>
</evidence>
<dbReference type="GO" id="GO:0034515">
    <property type="term" value="C:proteasome storage granule"/>
    <property type="evidence" value="ECO:0007669"/>
    <property type="project" value="TreeGrafter"/>
</dbReference>
<keyword evidence="1" id="KW-0677">Repeat</keyword>
<dbReference type="Proteomes" id="UP000243686">
    <property type="component" value="Unassembled WGS sequence"/>
</dbReference>
<feature type="domain" description="26S proteasome regulatory subunit RPN2 C-terminal" evidence="3">
    <location>
        <begin position="30"/>
        <end position="64"/>
    </location>
</feature>
<dbReference type="GO" id="GO:0005634">
    <property type="term" value="C:nucleus"/>
    <property type="evidence" value="ECO:0007669"/>
    <property type="project" value="TreeGrafter"/>
</dbReference>
<protein>
    <recommendedName>
        <fullName evidence="3">26S proteasome regulatory subunit RPN2 C-terminal domain-containing protein</fullName>
    </recommendedName>
</protein>
<keyword evidence="2" id="KW-0472">Membrane</keyword>
<reference evidence="4 5" key="1">
    <citation type="submission" date="2015-03" db="EMBL/GenBank/DDBJ databases">
        <title>Draft genome of the nematode, Opisthorchis viverrini.</title>
        <authorList>
            <person name="Mitreva M."/>
        </authorList>
    </citation>
    <scope>NUCLEOTIDE SEQUENCE [LARGE SCALE GENOMIC DNA]</scope>
    <source>
        <strain evidence="4">Khon Kaen</strain>
    </source>
</reference>
<sequence length="88" mass="10051">MTAAVGLLLFQNFWFWYPLTNFLSLALSPTTLIALNKDLKMPKMQFKSNAKPSTFAYPQPLLRQHRPSPALESRTGAQIYRPGQKLKI</sequence>
<dbReference type="GO" id="GO:0008540">
    <property type="term" value="C:proteasome regulatory particle, base subcomplex"/>
    <property type="evidence" value="ECO:0007669"/>
    <property type="project" value="TreeGrafter"/>
</dbReference>
<dbReference type="Pfam" id="PF18004">
    <property type="entry name" value="RPN2_C"/>
    <property type="match status" value="1"/>
</dbReference>
<dbReference type="InterPro" id="IPR011989">
    <property type="entry name" value="ARM-like"/>
</dbReference>
<accession>A0A1S8WM19</accession>
<evidence type="ECO:0000256" key="2">
    <source>
        <dbReference type="SAM" id="Phobius"/>
    </source>
</evidence>
<organism evidence="4 5">
    <name type="scientific">Opisthorchis viverrini</name>
    <name type="common">Southeast Asian liver fluke</name>
    <dbReference type="NCBI Taxonomy" id="6198"/>
    <lineage>
        <taxon>Eukaryota</taxon>
        <taxon>Metazoa</taxon>
        <taxon>Spiralia</taxon>
        <taxon>Lophotrochozoa</taxon>
        <taxon>Platyhelminthes</taxon>
        <taxon>Trematoda</taxon>
        <taxon>Digenea</taxon>
        <taxon>Opisthorchiida</taxon>
        <taxon>Opisthorchiata</taxon>
        <taxon>Opisthorchiidae</taxon>
        <taxon>Opisthorchis</taxon>
    </lineage>
</organism>
<evidence type="ECO:0000313" key="5">
    <source>
        <dbReference type="Proteomes" id="UP000243686"/>
    </source>
</evidence>
<name>A0A1S8WM19_OPIVI</name>
<dbReference type="EMBL" id="KV904648">
    <property type="protein sequence ID" value="OON15444.1"/>
    <property type="molecule type" value="Genomic_DNA"/>
</dbReference>
<evidence type="ECO:0000313" key="4">
    <source>
        <dbReference type="EMBL" id="OON15444.1"/>
    </source>
</evidence>